<evidence type="ECO:0000256" key="5">
    <source>
        <dbReference type="ARBA" id="ARBA00022723"/>
    </source>
</evidence>
<dbReference type="GO" id="GO:0008821">
    <property type="term" value="F:crossover junction DNA endonuclease activity"/>
    <property type="evidence" value="ECO:0007669"/>
    <property type="project" value="TreeGrafter"/>
</dbReference>
<evidence type="ECO:0000256" key="9">
    <source>
        <dbReference type="ARBA" id="ARBA00022842"/>
    </source>
</evidence>
<evidence type="ECO:0000256" key="1">
    <source>
        <dbReference type="ARBA" id="ARBA00001946"/>
    </source>
</evidence>
<comment type="subcellular location">
    <subcellularLocation>
        <location evidence="2">Nucleus</location>
    </subcellularLocation>
</comment>
<dbReference type="InterPro" id="IPR006166">
    <property type="entry name" value="ERCC4_domain"/>
</dbReference>
<keyword evidence="18" id="KW-1185">Reference proteome</keyword>
<keyword evidence="9" id="KW-0460">Magnesium</keyword>
<dbReference type="AlphaFoldDB" id="A0A2S4PMQ3"/>
<evidence type="ECO:0000256" key="4">
    <source>
        <dbReference type="ARBA" id="ARBA00022722"/>
    </source>
</evidence>
<dbReference type="PANTHER" id="PTHR21077:SF5">
    <property type="entry name" value="CROSSOVER JUNCTION ENDONUCLEASE MMS4"/>
    <property type="match status" value="1"/>
</dbReference>
<evidence type="ECO:0000256" key="10">
    <source>
        <dbReference type="ARBA" id="ARBA00023172"/>
    </source>
</evidence>
<dbReference type="InterPro" id="IPR042530">
    <property type="entry name" value="EME1/EME2_C"/>
</dbReference>
<evidence type="ECO:0000256" key="6">
    <source>
        <dbReference type="ARBA" id="ARBA00022759"/>
    </source>
</evidence>
<dbReference type="Gene3D" id="1.10.150.670">
    <property type="entry name" value="Crossover junction endonuclease EME1, DNA-binding domain"/>
    <property type="match status" value="1"/>
</dbReference>
<feature type="compositionally biased region" description="Polar residues" evidence="15">
    <location>
        <begin position="520"/>
        <end position="532"/>
    </location>
</feature>
<dbReference type="GO" id="GO:0005634">
    <property type="term" value="C:nucleus"/>
    <property type="evidence" value="ECO:0007669"/>
    <property type="project" value="UniProtKB-SubCell"/>
</dbReference>
<reference evidence="17 18" key="1">
    <citation type="submission" date="2017-10" db="EMBL/GenBank/DDBJ databases">
        <title>Development of genomic resources for the powdery mildew, Erysiphe pulchra.</title>
        <authorList>
            <person name="Wadl P.A."/>
            <person name="Mack B.M."/>
            <person name="Moore G."/>
            <person name="Beltz S.B."/>
        </authorList>
    </citation>
    <scope>NUCLEOTIDE SEQUENCE [LARGE SCALE GENOMIC DNA]</scope>
    <source>
        <strain evidence="17">Cflorida</strain>
    </source>
</reference>
<evidence type="ECO:0000313" key="18">
    <source>
        <dbReference type="Proteomes" id="UP000237438"/>
    </source>
</evidence>
<dbReference type="GO" id="GO:0031297">
    <property type="term" value="P:replication fork processing"/>
    <property type="evidence" value="ECO:0007669"/>
    <property type="project" value="TreeGrafter"/>
</dbReference>
<evidence type="ECO:0000256" key="12">
    <source>
        <dbReference type="ARBA" id="ARBA00023242"/>
    </source>
</evidence>
<gene>
    <name evidence="17" type="ORF">EPUL_006002</name>
</gene>
<keyword evidence="4" id="KW-0540">Nuclease</keyword>
<keyword evidence="8" id="KW-0378">Hydrolase</keyword>
<feature type="coiled-coil region" evidence="14">
    <location>
        <begin position="326"/>
        <end position="383"/>
    </location>
</feature>
<evidence type="ECO:0000256" key="2">
    <source>
        <dbReference type="ARBA" id="ARBA00004123"/>
    </source>
</evidence>
<keyword evidence="14" id="KW-0175">Coiled coil</keyword>
<evidence type="ECO:0000256" key="14">
    <source>
        <dbReference type="SAM" id="Coils"/>
    </source>
</evidence>
<dbReference type="EMBL" id="PEDP01001688">
    <property type="protein sequence ID" value="POS83329.1"/>
    <property type="molecule type" value="Genomic_DNA"/>
</dbReference>
<dbReference type="InterPro" id="IPR047521">
    <property type="entry name" value="XPF_nuclease_EME1_ascomycetes"/>
</dbReference>
<dbReference type="GO" id="GO:0048476">
    <property type="term" value="C:Holliday junction resolvase complex"/>
    <property type="evidence" value="ECO:0007669"/>
    <property type="project" value="InterPro"/>
</dbReference>
<dbReference type="InterPro" id="IPR033310">
    <property type="entry name" value="Mms4/EME1/EME2"/>
</dbReference>
<keyword evidence="5" id="KW-0479">Metal-binding</keyword>
<keyword evidence="7" id="KW-0227">DNA damage</keyword>
<evidence type="ECO:0000256" key="7">
    <source>
        <dbReference type="ARBA" id="ARBA00022763"/>
    </source>
</evidence>
<dbReference type="PANTHER" id="PTHR21077">
    <property type="entry name" value="EME1 PROTEIN"/>
    <property type="match status" value="1"/>
</dbReference>
<feature type="region of interest" description="Disordered" evidence="15">
    <location>
        <begin position="1"/>
        <end position="31"/>
    </location>
</feature>
<feature type="compositionally biased region" description="Low complexity" evidence="15">
    <location>
        <begin position="10"/>
        <end position="27"/>
    </location>
</feature>
<dbReference type="CDD" id="cd20085">
    <property type="entry name" value="XPF_nuclease_Mms4"/>
    <property type="match status" value="1"/>
</dbReference>
<comment type="cofactor">
    <cofactor evidence="1">
        <name>Mg(2+)</name>
        <dbReference type="ChEBI" id="CHEBI:18420"/>
    </cofactor>
</comment>
<dbReference type="Proteomes" id="UP000237438">
    <property type="component" value="Unassembled WGS sequence"/>
</dbReference>
<dbReference type="Gene3D" id="3.40.50.10130">
    <property type="match status" value="1"/>
</dbReference>
<accession>A0A2S4PMQ3</accession>
<feature type="region of interest" description="Disordered" evidence="15">
    <location>
        <begin position="520"/>
        <end position="540"/>
    </location>
</feature>
<evidence type="ECO:0000256" key="13">
    <source>
        <dbReference type="ARBA" id="ARBA00023254"/>
    </source>
</evidence>
<protein>
    <recommendedName>
        <fullName evidence="16">ERCC4 domain-containing protein</fullName>
    </recommendedName>
</protein>
<dbReference type="GO" id="GO:0003677">
    <property type="term" value="F:DNA binding"/>
    <property type="evidence" value="ECO:0007669"/>
    <property type="project" value="InterPro"/>
</dbReference>
<sequence length="698" mass="78819">MSASIIDLCSSPEPENNSPPKNPTESSHLNTTQCNQFLKPPLFDWYDLSSESSDKEVADVRSTVANLASLPIEFPTPDISRSKDTQNEFIDLVSDECDIIEVGISPKPTRWPDVEKINRKKDVVSEIYNKKASPLSCLKKSFQAERTLDVDSFILSDPFLSSPVKNQALSSAPSALCSKLSETVINVNSDPILEKECTSRSITAVRRESPRLKVDNFLLNLENPDLSSSPSMISDQAGTRNELKRKLTSTISDDDDSDEAWIAELVKKIEKKTEKGKGKSKASGLKKSSDKSRQKKVITLDMTDQSDDSISSKPVPARHNAKDDGVKRAQERLKLKEEKAKAKEVKKLQKIKEKEDVSRKKEREAALNKMNKLKSRLESTAEMIVDLPSCLDEKLADQLRLFLDSVKARHSTYGNSNNIIKWRRRIQAEWDSVNDQWKPIGERIEKEKHVLYAIKFREFIELIGGLEGRDLNSFVLQLTAEFNGSKIIFLIEGMNSWFSKSRAIKNKDFADNVRNRILNNPGSSIQSATSSRQRTKKSDHLEHIDKSKIEDALLRLQVVHNVLIHHTHNPLETAEWIMRFTQHISTIPYRKQFEAMNTANFCIETGQIDSGKDLKDTYIQMLQQMHLVTPSVAWGIESKYGNVQALIRGLEEKGPLALEHCRKSANKNGAFTDTSIGQSISRRVHSVFLGEDAWSAEI</sequence>
<keyword evidence="10" id="KW-0233">DNA recombination</keyword>
<dbReference type="Pfam" id="PF02732">
    <property type="entry name" value="ERCC4"/>
    <property type="match status" value="1"/>
</dbReference>
<keyword evidence="11" id="KW-0234">DNA repair</keyword>
<dbReference type="GO" id="GO:0006302">
    <property type="term" value="P:double-strand break repair"/>
    <property type="evidence" value="ECO:0007669"/>
    <property type="project" value="TreeGrafter"/>
</dbReference>
<comment type="caution">
    <text evidence="17">The sequence shown here is derived from an EMBL/GenBank/DDBJ whole genome shotgun (WGS) entry which is preliminary data.</text>
</comment>
<organism evidence="17 18">
    <name type="scientific">Erysiphe pulchra</name>
    <dbReference type="NCBI Taxonomy" id="225359"/>
    <lineage>
        <taxon>Eukaryota</taxon>
        <taxon>Fungi</taxon>
        <taxon>Dikarya</taxon>
        <taxon>Ascomycota</taxon>
        <taxon>Pezizomycotina</taxon>
        <taxon>Leotiomycetes</taxon>
        <taxon>Erysiphales</taxon>
        <taxon>Erysiphaceae</taxon>
        <taxon>Erysiphe</taxon>
    </lineage>
</organism>
<proteinExistence type="inferred from homology"/>
<dbReference type="GO" id="GO:0000712">
    <property type="term" value="P:resolution of meiotic recombination intermediates"/>
    <property type="evidence" value="ECO:0007669"/>
    <property type="project" value="TreeGrafter"/>
</dbReference>
<evidence type="ECO:0000256" key="3">
    <source>
        <dbReference type="ARBA" id="ARBA00005313"/>
    </source>
</evidence>
<evidence type="ECO:0000313" key="17">
    <source>
        <dbReference type="EMBL" id="POS83329.1"/>
    </source>
</evidence>
<keyword evidence="6" id="KW-0255">Endonuclease</keyword>
<dbReference type="OrthoDB" id="343092at2759"/>
<evidence type="ECO:0000256" key="8">
    <source>
        <dbReference type="ARBA" id="ARBA00022801"/>
    </source>
</evidence>
<dbReference type="GO" id="GO:0031573">
    <property type="term" value="P:mitotic intra-S DNA damage checkpoint signaling"/>
    <property type="evidence" value="ECO:0007669"/>
    <property type="project" value="TreeGrafter"/>
</dbReference>
<feature type="region of interest" description="Disordered" evidence="15">
    <location>
        <begin position="273"/>
        <end position="326"/>
    </location>
</feature>
<dbReference type="STRING" id="225359.A0A2S4PMQ3"/>
<dbReference type="GO" id="GO:0046872">
    <property type="term" value="F:metal ion binding"/>
    <property type="evidence" value="ECO:0007669"/>
    <property type="project" value="UniProtKB-KW"/>
</dbReference>
<name>A0A2S4PMQ3_9PEZI</name>
<evidence type="ECO:0000256" key="15">
    <source>
        <dbReference type="SAM" id="MobiDB-lite"/>
    </source>
</evidence>
<keyword evidence="13" id="KW-0469">Meiosis</keyword>
<keyword evidence="12" id="KW-0539">Nucleus</keyword>
<evidence type="ECO:0000259" key="16">
    <source>
        <dbReference type="SMART" id="SM00891"/>
    </source>
</evidence>
<feature type="domain" description="ERCC4" evidence="16">
    <location>
        <begin position="382"/>
        <end position="651"/>
    </location>
</feature>
<evidence type="ECO:0000256" key="11">
    <source>
        <dbReference type="ARBA" id="ARBA00023204"/>
    </source>
</evidence>
<dbReference type="SMART" id="SM00891">
    <property type="entry name" value="ERCC4"/>
    <property type="match status" value="1"/>
</dbReference>
<comment type="similarity">
    <text evidence="3">Belongs to the EME1/MMS4 family.</text>
</comment>